<dbReference type="FunFam" id="2.170.150.80:FF:000009">
    <property type="entry name" value="NAC domain-containing protein 8"/>
    <property type="match status" value="1"/>
</dbReference>
<proteinExistence type="predicted"/>
<dbReference type="InterPro" id="IPR003441">
    <property type="entry name" value="NAC-dom"/>
</dbReference>
<dbReference type="Proteomes" id="UP000006591">
    <property type="component" value="Chromosome 6"/>
</dbReference>
<evidence type="ECO:0000256" key="1">
    <source>
        <dbReference type="ARBA" id="ARBA00023015"/>
    </source>
</evidence>
<dbReference type="eggNOG" id="ENOG502QYVC">
    <property type="taxonomic scope" value="Eukaryota"/>
</dbReference>
<dbReference type="GO" id="GO:0003700">
    <property type="term" value="F:DNA-binding transcription factor activity"/>
    <property type="evidence" value="ECO:0007669"/>
    <property type="project" value="InterPro"/>
</dbReference>
<dbReference type="AlphaFoldDB" id="A0A0E0HNU3"/>
<dbReference type="PANTHER" id="PTHR31079:SF9">
    <property type="entry name" value="SUPPRESSOR OF GAMMA RESPONSE 1"/>
    <property type="match status" value="1"/>
</dbReference>
<dbReference type="OMA" id="ACPRCNH"/>
<evidence type="ECO:0000256" key="5">
    <source>
        <dbReference type="SAM" id="MobiDB-lite"/>
    </source>
</evidence>
<name>A0A0E0HNU3_ORYNI</name>
<feature type="region of interest" description="Disordered" evidence="5">
    <location>
        <begin position="28"/>
        <end position="50"/>
    </location>
</feature>
<feature type="region of interest" description="Disordered" evidence="5">
    <location>
        <begin position="357"/>
        <end position="377"/>
    </location>
</feature>
<dbReference type="HOGENOM" id="CLU_025101_0_0_1"/>
<dbReference type="GO" id="GO:0005634">
    <property type="term" value="C:nucleus"/>
    <property type="evidence" value="ECO:0007669"/>
    <property type="project" value="TreeGrafter"/>
</dbReference>
<dbReference type="PANTHER" id="PTHR31079">
    <property type="entry name" value="NAC DOMAIN-CONTAINING PROTEIN 73"/>
    <property type="match status" value="1"/>
</dbReference>
<evidence type="ECO:0000313" key="8">
    <source>
        <dbReference type="Proteomes" id="UP000006591"/>
    </source>
</evidence>
<feature type="compositionally biased region" description="Basic and acidic residues" evidence="5">
    <location>
        <begin position="357"/>
        <end position="369"/>
    </location>
</feature>
<reference evidence="7" key="1">
    <citation type="submission" date="2015-04" db="UniProtKB">
        <authorList>
            <consortium name="EnsemblPlants"/>
        </authorList>
    </citation>
    <scope>IDENTIFICATION</scope>
    <source>
        <strain evidence="7">SL10</strain>
    </source>
</reference>
<keyword evidence="4" id="KW-0539">Nucleus</keyword>
<keyword evidence="3" id="KW-0804">Transcription</keyword>
<dbReference type="InterPro" id="IPR044799">
    <property type="entry name" value="SOG1-like"/>
</dbReference>
<evidence type="ECO:0000259" key="6">
    <source>
        <dbReference type="PROSITE" id="PS51005"/>
    </source>
</evidence>
<dbReference type="Gramene" id="ONIVA06G11950.1">
    <property type="protein sequence ID" value="ONIVA06G11950.1"/>
    <property type="gene ID" value="ONIVA06G11950"/>
</dbReference>
<feature type="domain" description="NAC" evidence="6">
    <location>
        <begin position="149"/>
        <end position="307"/>
    </location>
</feature>
<keyword evidence="1" id="KW-0805">Transcription regulation</keyword>
<evidence type="ECO:0000256" key="2">
    <source>
        <dbReference type="ARBA" id="ARBA00023125"/>
    </source>
</evidence>
<evidence type="ECO:0000313" key="7">
    <source>
        <dbReference type="EnsemblPlants" id="ONIVA06G11950.1"/>
    </source>
</evidence>
<evidence type="ECO:0000256" key="4">
    <source>
        <dbReference type="ARBA" id="ARBA00023242"/>
    </source>
</evidence>
<sequence>MDAVQPSNAQYKPRAPGLCAGVCVVSSPPPSPVNSGSKKKRENLGRPTTHRLSTSISIRFSLQVRRLALALVGSLVGRGGLRLPAGGAGAAMTGTSWIIDSHRIASKIKNASGSVDASKHKWVSNPTKACPRCNHIIDNSDVVHQWPGLPRGVKFDPTDQELLWHLLAKHGKVGAKAHPFIDEFIPTVEEDDGICYTHPQKLPGVKQDGSVSHFFHRTFKAYNTGIRKRRKINTGDLADVRWHKTGKTKPVVVDGKHLGCKKIMVLYMSTMRGGKPEKTNWVMHQYHLGTGEDEVEGQYVVSKLFFQQQFKPGEKNAQDLTSADALESIVAEDLPNIPPLPLEEHVFTNQELEVLEKSETITDQGKETSEINNEDNAVEDVAHMATEKPEDRDNPSSQDPKWWEGESQFLLDSQQLAENLAICDEFLQSQSQTSCGGGDDEPDKIKPRLAVYAQLPVEDLKKDLEECQRLDPSDGTNLELENASEFRLSQIEFSQDSFTTAWAGGKVID</sequence>
<dbReference type="PROSITE" id="PS51005">
    <property type="entry name" value="NAC"/>
    <property type="match status" value="1"/>
</dbReference>
<dbReference type="EnsemblPlants" id="ONIVA06G11950.1">
    <property type="protein sequence ID" value="ONIVA06G11950.1"/>
    <property type="gene ID" value="ONIVA06G11950"/>
</dbReference>
<accession>A0A0E0HNU3</accession>
<protein>
    <recommendedName>
        <fullName evidence="6">NAC domain-containing protein</fullName>
    </recommendedName>
</protein>
<evidence type="ECO:0000256" key="3">
    <source>
        <dbReference type="ARBA" id="ARBA00023163"/>
    </source>
</evidence>
<dbReference type="GO" id="GO:0000976">
    <property type="term" value="F:transcription cis-regulatory region binding"/>
    <property type="evidence" value="ECO:0007669"/>
    <property type="project" value="TreeGrafter"/>
</dbReference>
<dbReference type="InterPro" id="IPR036093">
    <property type="entry name" value="NAC_dom_sf"/>
</dbReference>
<organism evidence="7">
    <name type="scientific">Oryza nivara</name>
    <name type="common">Indian wild rice</name>
    <name type="synonym">Oryza sativa f. spontanea</name>
    <dbReference type="NCBI Taxonomy" id="4536"/>
    <lineage>
        <taxon>Eukaryota</taxon>
        <taxon>Viridiplantae</taxon>
        <taxon>Streptophyta</taxon>
        <taxon>Embryophyta</taxon>
        <taxon>Tracheophyta</taxon>
        <taxon>Spermatophyta</taxon>
        <taxon>Magnoliopsida</taxon>
        <taxon>Liliopsida</taxon>
        <taxon>Poales</taxon>
        <taxon>Poaceae</taxon>
        <taxon>BOP clade</taxon>
        <taxon>Oryzoideae</taxon>
        <taxon>Oryzeae</taxon>
        <taxon>Oryzinae</taxon>
        <taxon>Oryza</taxon>
    </lineage>
</organism>
<keyword evidence="2" id="KW-0238">DNA-binding</keyword>
<dbReference type="Pfam" id="PF02365">
    <property type="entry name" value="NAM"/>
    <property type="match status" value="1"/>
</dbReference>
<dbReference type="SUPFAM" id="SSF101941">
    <property type="entry name" value="NAC domain"/>
    <property type="match status" value="1"/>
</dbReference>
<keyword evidence="8" id="KW-1185">Reference proteome</keyword>
<dbReference type="STRING" id="4536.A0A0E0HNU3"/>
<dbReference type="Gene3D" id="2.170.150.80">
    <property type="entry name" value="NAC domain"/>
    <property type="match status" value="1"/>
</dbReference>
<reference evidence="7" key="2">
    <citation type="submission" date="2018-04" db="EMBL/GenBank/DDBJ databases">
        <title>OnivRS2 (Oryza nivara Reference Sequence Version 2).</title>
        <authorList>
            <person name="Zhang J."/>
            <person name="Kudrna D."/>
            <person name="Lee S."/>
            <person name="Talag J."/>
            <person name="Rajasekar S."/>
            <person name="Welchert J."/>
            <person name="Hsing Y.-I."/>
            <person name="Wing R.A."/>
        </authorList>
    </citation>
    <scope>NUCLEOTIDE SEQUENCE [LARGE SCALE GENOMIC DNA]</scope>
    <source>
        <strain evidence="7">SL10</strain>
    </source>
</reference>